<organism evidence="1 2">
    <name type="scientific">Engystomops pustulosus</name>
    <name type="common">Tungara frog</name>
    <name type="synonym">Physalaemus pustulosus</name>
    <dbReference type="NCBI Taxonomy" id="76066"/>
    <lineage>
        <taxon>Eukaryota</taxon>
        <taxon>Metazoa</taxon>
        <taxon>Chordata</taxon>
        <taxon>Craniata</taxon>
        <taxon>Vertebrata</taxon>
        <taxon>Euteleostomi</taxon>
        <taxon>Amphibia</taxon>
        <taxon>Batrachia</taxon>
        <taxon>Anura</taxon>
        <taxon>Neobatrachia</taxon>
        <taxon>Hyloidea</taxon>
        <taxon>Leptodactylidae</taxon>
        <taxon>Leiuperinae</taxon>
        <taxon>Engystomops</taxon>
    </lineage>
</organism>
<proteinExistence type="predicted"/>
<comment type="caution">
    <text evidence="1">The sequence shown here is derived from an EMBL/GenBank/DDBJ whole genome shotgun (WGS) entry which is preliminary data.</text>
</comment>
<evidence type="ECO:0000313" key="1">
    <source>
        <dbReference type="EMBL" id="KAG8551049.1"/>
    </source>
</evidence>
<reference evidence="1" key="1">
    <citation type="thesis" date="2020" institute="ProQuest LLC" country="789 East Eisenhower Parkway, Ann Arbor, MI, USA">
        <title>Comparative Genomics and Chromosome Evolution.</title>
        <authorList>
            <person name="Mudd A.B."/>
        </authorList>
    </citation>
    <scope>NUCLEOTIDE SEQUENCE</scope>
    <source>
        <strain evidence="1">237g6f4</strain>
        <tissue evidence="1">Blood</tissue>
    </source>
</reference>
<protein>
    <submittedName>
        <fullName evidence="1">Uncharacterized protein</fullName>
    </submittedName>
</protein>
<dbReference type="EMBL" id="WNYA01000013">
    <property type="protein sequence ID" value="KAG8551049.1"/>
    <property type="molecule type" value="Genomic_DNA"/>
</dbReference>
<dbReference type="AlphaFoldDB" id="A0AAV6ZNV0"/>
<name>A0AAV6ZNV0_ENGPU</name>
<sequence length="100" mass="11941">MCGVLLPYYPLDIYFQNLPMCCFCFPFCSRYRPRYYHVAIVACQPCNSGDSLYLYHCLCRFMCRLLLVSGSSSITKLSANFRLIKMFLYIRWIFPHLYYP</sequence>
<dbReference type="Proteomes" id="UP000824782">
    <property type="component" value="Unassembled WGS sequence"/>
</dbReference>
<evidence type="ECO:0000313" key="2">
    <source>
        <dbReference type="Proteomes" id="UP000824782"/>
    </source>
</evidence>
<keyword evidence="2" id="KW-1185">Reference proteome</keyword>
<accession>A0AAV6ZNV0</accession>
<gene>
    <name evidence="1" type="ORF">GDO81_021922</name>
</gene>